<name>A0A918P7Q5_9SPHN</name>
<comment type="similarity">
    <text evidence="1">Belongs to the enoyl-CoA hydratase/isomerase family.</text>
</comment>
<dbReference type="Gene3D" id="3.90.226.10">
    <property type="entry name" value="2-enoyl-CoA Hydratase, Chain A, domain 1"/>
    <property type="match status" value="1"/>
</dbReference>
<dbReference type="RefSeq" id="WP_189619117.1">
    <property type="nucleotide sequence ID" value="NZ_BMZA01000001.1"/>
</dbReference>
<comment type="caution">
    <text evidence="2">The sequence shown here is derived from an EMBL/GenBank/DDBJ whole genome shotgun (WGS) entry which is preliminary data.</text>
</comment>
<keyword evidence="3" id="KW-1185">Reference proteome</keyword>
<dbReference type="GO" id="GO:0003824">
    <property type="term" value="F:catalytic activity"/>
    <property type="evidence" value="ECO:0007669"/>
    <property type="project" value="UniProtKB-ARBA"/>
</dbReference>
<reference evidence="2" key="1">
    <citation type="journal article" date="2014" name="Int. J. Syst. Evol. Microbiol.">
        <title>Complete genome sequence of Corynebacterium casei LMG S-19264T (=DSM 44701T), isolated from a smear-ripened cheese.</title>
        <authorList>
            <consortium name="US DOE Joint Genome Institute (JGI-PGF)"/>
            <person name="Walter F."/>
            <person name="Albersmeier A."/>
            <person name="Kalinowski J."/>
            <person name="Ruckert C."/>
        </authorList>
    </citation>
    <scope>NUCLEOTIDE SEQUENCE</scope>
    <source>
        <strain evidence="2">KCTC 32255</strain>
    </source>
</reference>
<reference evidence="2" key="2">
    <citation type="submission" date="2020-09" db="EMBL/GenBank/DDBJ databases">
        <authorList>
            <person name="Sun Q."/>
            <person name="Kim S."/>
        </authorList>
    </citation>
    <scope>NUCLEOTIDE SEQUENCE</scope>
    <source>
        <strain evidence="2">KCTC 32255</strain>
    </source>
</reference>
<dbReference type="InterPro" id="IPR001753">
    <property type="entry name" value="Enoyl-CoA_hydra/iso"/>
</dbReference>
<dbReference type="InterPro" id="IPR051683">
    <property type="entry name" value="Enoyl-CoA_Hydratase/Isomerase"/>
</dbReference>
<evidence type="ECO:0000313" key="2">
    <source>
        <dbReference type="EMBL" id="GGY90029.1"/>
    </source>
</evidence>
<accession>A0A918P7Q5</accession>
<dbReference type="PANTHER" id="PTHR42964:SF1">
    <property type="entry name" value="POLYKETIDE BIOSYNTHESIS ENOYL-COA HYDRATASE PKSH-RELATED"/>
    <property type="match status" value="1"/>
</dbReference>
<dbReference type="PANTHER" id="PTHR42964">
    <property type="entry name" value="ENOYL-COA HYDRATASE"/>
    <property type="match status" value="1"/>
</dbReference>
<sequence>MTYDTMRIERDGGLARLVLTQGSRGNPINGEFCRDFLLVANELSEDRSVRAVLVVAEGKNFSFGGDIASFTGELDRLPLMIKRWTADIHAGIARLSRMNAPVIAAVQGVCAGGMNGVVAGCDYVVAAEGARFVAAYAGIGFCADASTSVTLSHRIGIARAKRFLLLNETLDAPTALSLGMIDDLAPADEYLARAEAVARRLADGPTRAFGEIRRLFLSVEDQPLETQLEFEAQALARCAGTADAREAITAFAEKRKPTFTGA</sequence>
<dbReference type="Gene3D" id="1.10.12.10">
    <property type="entry name" value="Lyase 2-enoyl-coa Hydratase, Chain A, domain 2"/>
    <property type="match status" value="1"/>
</dbReference>
<dbReference type="InterPro" id="IPR014748">
    <property type="entry name" value="Enoyl-CoA_hydra_C"/>
</dbReference>
<dbReference type="InterPro" id="IPR029045">
    <property type="entry name" value="ClpP/crotonase-like_dom_sf"/>
</dbReference>
<proteinExistence type="inferred from homology"/>
<organism evidence="2 3">
    <name type="scientific">Novosphingobium colocasiae</name>
    <dbReference type="NCBI Taxonomy" id="1256513"/>
    <lineage>
        <taxon>Bacteria</taxon>
        <taxon>Pseudomonadati</taxon>
        <taxon>Pseudomonadota</taxon>
        <taxon>Alphaproteobacteria</taxon>
        <taxon>Sphingomonadales</taxon>
        <taxon>Sphingomonadaceae</taxon>
        <taxon>Novosphingobium</taxon>
    </lineage>
</organism>
<dbReference type="SUPFAM" id="SSF52096">
    <property type="entry name" value="ClpP/crotonase"/>
    <property type="match status" value="1"/>
</dbReference>
<gene>
    <name evidence="2" type="ORF">GCM10011614_00770</name>
</gene>
<dbReference type="EMBL" id="BMZA01000001">
    <property type="protein sequence ID" value="GGY90029.1"/>
    <property type="molecule type" value="Genomic_DNA"/>
</dbReference>
<protein>
    <submittedName>
        <fullName evidence="2">Enoyl-CoA hydratase</fullName>
    </submittedName>
</protein>
<dbReference type="AlphaFoldDB" id="A0A918P7Q5"/>
<evidence type="ECO:0000256" key="1">
    <source>
        <dbReference type="ARBA" id="ARBA00005254"/>
    </source>
</evidence>
<evidence type="ECO:0000313" key="3">
    <source>
        <dbReference type="Proteomes" id="UP000648075"/>
    </source>
</evidence>
<dbReference type="Proteomes" id="UP000648075">
    <property type="component" value="Unassembled WGS sequence"/>
</dbReference>
<dbReference type="CDD" id="cd06558">
    <property type="entry name" value="crotonase-like"/>
    <property type="match status" value="1"/>
</dbReference>
<dbReference type="Pfam" id="PF00378">
    <property type="entry name" value="ECH_1"/>
    <property type="match status" value="1"/>
</dbReference>